<dbReference type="GeneTree" id="ENSGT00940000157314"/>
<keyword evidence="2" id="KW-0812">Transmembrane</keyword>
<dbReference type="PANTHER" id="PTHR20859">
    <property type="entry name" value="INTERFERON/INTERLEUKIN RECEPTOR"/>
    <property type="match status" value="1"/>
</dbReference>
<feature type="transmembrane region" description="Helical" evidence="2">
    <location>
        <begin position="236"/>
        <end position="258"/>
    </location>
</feature>
<dbReference type="RefSeq" id="XP_028646323.1">
    <property type="nucleotide sequence ID" value="XM_028790490.2"/>
</dbReference>
<dbReference type="Pfam" id="PF01108">
    <property type="entry name" value="Tissue_fac"/>
    <property type="match status" value="1"/>
</dbReference>
<reference evidence="6" key="1">
    <citation type="submission" date="2025-08" db="UniProtKB">
        <authorList>
            <consortium name="Ensembl"/>
        </authorList>
    </citation>
    <scope>IDENTIFICATION</scope>
</reference>
<organism evidence="6 7">
    <name type="scientific">Erpetoichthys calabaricus</name>
    <name type="common">Rope fish</name>
    <name type="synonym">Calamoichthys calabaricus</name>
    <dbReference type="NCBI Taxonomy" id="27687"/>
    <lineage>
        <taxon>Eukaryota</taxon>
        <taxon>Metazoa</taxon>
        <taxon>Chordata</taxon>
        <taxon>Craniata</taxon>
        <taxon>Vertebrata</taxon>
        <taxon>Euteleostomi</taxon>
        <taxon>Actinopterygii</taxon>
        <taxon>Polypteriformes</taxon>
        <taxon>Polypteridae</taxon>
        <taxon>Erpetoichthys</taxon>
    </lineage>
</organism>
<dbReference type="Proteomes" id="UP000694620">
    <property type="component" value="Unassembled WGS sequence"/>
</dbReference>
<dbReference type="Gene3D" id="2.60.40.10">
    <property type="entry name" value="Immunoglobulins"/>
    <property type="match status" value="2"/>
</dbReference>
<keyword evidence="7" id="KW-1185">Reference proteome</keyword>
<name>A0A8C4T066_ERPCA</name>
<dbReference type="GO" id="GO:0004896">
    <property type="term" value="F:cytokine receptor activity"/>
    <property type="evidence" value="ECO:0007669"/>
    <property type="project" value="TreeGrafter"/>
</dbReference>
<evidence type="ECO:0000256" key="1">
    <source>
        <dbReference type="SAM" id="MobiDB-lite"/>
    </source>
</evidence>
<dbReference type="PANTHER" id="PTHR20859:SF53">
    <property type="entry name" value="INTERLEUKIN-22 RECEPTOR SUBUNIT ALPHA-1"/>
    <property type="match status" value="1"/>
</dbReference>
<accession>A0A8C4T066</accession>
<dbReference type="SUPFAM" id="SSF49265">
    <property type="entry name" value="Fibronectin type III"/>
    <property type="match status" value="2"/>
</dbReference>
<keyword evidence="2" id="KW-1133">Transmembrane helix</keyword>
<keyword evidence="3" id="KW-0732">Signal</keyword>
<evidence type="ECO:0000313" key="6">
    <source>
        <dbReference type="Ensembl" id="ENSECRP00000023915.1"/>
    </source>
</evidence>
<dbReference type="GeneID" id="114641459"/>
<dbReference type="InterPro" id="IPR013783">
    <property type="entry name" value="Ig-like_fold"/>
</dbReference>
<feature type="signal peptide" evidence="3">
    <location>
        <begin position="1"/>
        <end position="23"/>
    </location>
</feature>
<dbReference type="GO" id="GO:0005886">
    <property type="term" value="C:plasma membrane"/>
    <property type="evidence" value="ECO:0007669"/>
    <property type="project" value="TreeGrafter"/>
</dbReference>
<evidence type="ECO:0000256" key="3">
    <source>
        <dbReference type="SAM" id="SignalP"/>
    </source>
</evidence>
<sequence length="486" mass="55206">MQKQMKGRLGELFLTAVLPAALCMLPAPVNLNITSQNLEHFLKWEPGDGTPTGTLYRVGYFSQSTNNLTLVENCQNISIGEPLECDLTKVFVDVLDLYVARVQAVFRFQESNWTELPTCFQPYDHTFLGPPEVRMIGHFDSIIVNITQPRTKSIHSLPAVYGKFNYEIKLIDMRSNNEQMIKIENNGNVSFEKRIFPLQPATEYCVMVSMNADNNEKSIPSGRYCAFTARHNKGGFLAKVIVIPSVIFFGIFIIFILYTELIRSWKMEQPKVLTSFVIQDVVRVAEIEKCYPILVTILPRPDDTQNLYRDAYFKSRQSEDSDDEEDDVYEKCGLKVPVQQSYNSNKKLEKNVNPPLCEQFGEEESSREVLGNQTGVTSEHLEPLDLEQQVCPPESLEIYEDVPLCSVMLCDLEQECVTNDAVTGDIRLEKLDQQVEQKLSDILTVEPVSVVKGAVSEDHNEEPLFISDSEEEDSDDDDEPCGYLSR</sequence>
<evidence type="ECO:0000313" key="7">
    <source>
        <dbReference type="Proteomes" id="UP000694620"/>
    </source>
</evidence>
<feature type="compositionally biased region" description="Acidic residues" evidence="1">
    <location>
        <begin position="468"/>
        <end position="480"/>
    </location>
</feature>
<dbReference type="Pfam" id="PF09294">
    <property type="entry name" value="Interfer-bind"/>
    <property type="match status" value="1"/>
</dbReference>
<evidence type="ECO:0000259" key="4">
    <source>
        <dbReference type="Pfam" id="PF01108"/>
    </source>
</evidence>
<evidence type="ECO:0000259" key="5">
    <source>
        <dbReference type="Pfam" id="PF09294"/>
    </source>
</evidence>
<gene>
    <name evidence="6" type="primary">LOC114641459</name>
</gene>
<proteinExistence type="predicted"/>
<evidence type="ECO:0000256" key="2">
    <source>
        <dbReference type="SAM" id="Phobius"/>
    </source>
</evidence>
<feature type="domain" description="Interferon/interleukin receptor" evidence="5">
    <location>
        <begin position="127"/>
        <end position="228"/>
    </location>
</feature>
<dbReference type="InterPro" id="IPR036116">
    <property type="entry name" value="FN3_sf"/>
</dbReference>
<feature type="region of interest" description="Disordered" evidence="1">
    <location>
        <begin position="454"/>
        <end position="486"/>
    </location>
</feature>
<reference evidence="6" key="2">
    <citation type="submission" date="2025-09" db="UniProtKB">
        <authorList>
            <consortium name="Ensembl"/>
        </authorList>
    </citation>
    <scope>IDENTIFICATION</scope>
</reference>
<dbReference type="Ensembl" id="ENSECRT00000024440.1">
    <property type="protein sequence ID" value="ENSECRP00000023915.1"/>
    <property type="gene ID" value="ENSECRG00000016199.1"/>
</dbReference>
<feature type="domain" description="Fibronectin type-III" evidence="4">
    <location>
        <begin position="12"/>
        <end position="113"/>
    </location>
</feature>
<keyword evidence="2" id="KW-0472">Membrane</keyword>
<dbReference type="AlphaFoldDB" id="A0A8C4T066"/>
<dbReference type="InterPro" id="IPR050650">
    <property type="entry name" value="Type-II_Cytokine-TF_Rcpt"/>
</dbReference>
<dbReference type="InterPro" id="IPR003961">
    <property type="entry name" value="FN3_dom"/>
</dbReference>
<feature type="chain" id="PRO_5034434616" evidence="3">
    <location>
        <begin position="24"/>
        <end position="486"/>
    </location>
</feature>
<protein>
    <submittedName>
        <fullName evidence="6">Interleukin-20 receptor subunit alpha-like</fullName>
    </submittedName>
</protein>
<dbReference type="InterPro" id="IPR015373">
    <property type="entry name" value="Interferon/interleukin_rcp_dom"/>
</dbReference>
<dbReference type="OrthoDB" id="10031784at2759"/>